<dbReference type="EMBL" id="CP015449">
    <property type="protein sequence ID" value="AWH91258.1"/>
    <property type="molecule type" value="Genomic_DNA"/>
</dbReference>
<dbReference type="Gene3D" id="3.90.50.10">
    <property type="entry name" value="Photosynthetic Reaction Center, subunit H, domain 2"/>
    <property type="match status" value="1"/>
</dbReference>
<dbReference type="RefSeq" id="WP_162533975.1">
    <property type="nucleotide sequence ID" value="NZ_CP015449.1"/>
</dbReference>
<feature type="compositionally biased region" description="Low complexity" evidence="1">
    <location>
        <begin position="204"/>
        <end position="236"/>
    </location>
</feature>
<dbReference type="SUPFAM" id="SSF50346">
    <property type="entry name" value="PRC-barrel domain"/>
    <property type="match status" value="1"/>
</dbReference>
<dbReference type="GO" id="GO:0019684">
    <property type="term" value="P:photosynthesis, light reaction"/>
    <property type="evidence" value="ECO:0007669"/>
    <property type="project" value="InterPro"/>
</dbReference>
<protein>
    <recommendedName>
        <fullName evidence="2">PRC-barrel domain-containing protein</fullName>
    </recommendedName>
</protein>
<feature type="compositionally biased region" description="Low complexity" evidence="1">
    <location>
        <begin position="110"/>
        <end position="163"/>
    </location>
</feature>
<name>A0A2S1R4N6_9ACTN</name>
<feature type="compositionally biased region" description="Low complexity" evidence="1">
    <location>
        <begin position="185"/>
        <end position="196"/>
    </location>
</feature>
<evidence type="ECO:0000313" key="3">
    <source>
        <dbReference type="EMBL" id="AWH91258.1"/>
    </source>
</evidence>
<dbReference type="InterPro" id="IPR011033">
    <property type="entry name" value="PRC_barrel-like_sf"/>
</dbReference>
<feature type="region of interest" description="Disordered" evidence="1">
    <location>
        <begin position="106"/>
        <end position="251"/>
    </location>
</feature>
<dbReference type="Proteomes" id="UP000244928">
    <property type="component" value="Chromosome"/>
</dbReference>
<accession>A0A2S1R4N6</accession>
<evidence type="ECO:0000313" key="4">
    <source>
        <dbReference type="Proteomes" id="UP000244928"/>
    </source>
</evidence>
<evidence type="ECO:0000259" key="2">
    <source>
        <dbReference type="Pfam" id="PF05239"/>
    </source>
</evidence>
<gene>
    <name evidence="3" type="ORF">A6035_02725</name>
</gene>
<keyword evidence="4" id="KW-1185">Reference proteome</keyword>
<dbReference type="GO" id="GO:0030077">
    <property type="term" value="C:plasma membrane light-harvesting complex"/>
    <property type="evidence" value="ECO:0007669"/>
    <property type="project" value="InterPro"/>
</dbReference>
<feature type="domain" description="PRC-barrel" evidence="2">
    <location>
        <begin position="10"/>
        <end position="72"/>
    </location>
</feature>
<proteinExistence type="predicted"/>
<dbReference type="KEGG" id="dlu:A6035_02725"/>
<organism evidence="3 4">
    <name type="scientific">Dietzia lutea</name>
    <dbReference type="NCBI Taxonomy" id="546160"/>
    <lineage>
        <taxon>Bacteria</taxon>
        <taxon>Bacillati</taxon>
        <taxon>Actinomycetota</taxon>
        <taxon>Actinomycetes</taxon>
        <taxon>Mycobacteriales</taxon>
        <taxon>Dietziaceae</taxon>
        <taxon>Dietzia</taxon>
    </lineage>
</organism>
<reference evidence="3 4" key="1">
    <citation type="submission" date="2016-04" db="EMBL/GenBank/DDBJ databases">
        <title>Complete genome sequence of Dietzia lutea YIM 80766T, a strain isolated from desert soil in Egypt.</title>
        <authorList>
            <person name="Zhao J."/>
            <person name="Hu B."/>
            <person name="Geng S."/>
            <person name="Nie Y."/>
            <person name="Tang Y."/>
        </authorList>
    </citation>
    <scope>NUCLEOTIDE SEQUENCE [LARGE SCALE GENOMIC DNA]</scope>
    <source>
        <strain evidence="3 4">YIM 80766</strain>
    </source>
</reference>
<dbReference type="Pfam" id="PF05239">
    <property type="entry name" value="PRC"/>
    <property type="match status" value="1"/>
</dbReference>
<dbReference type="AlphaFoldDB" id="A0A2S1R4N6"/>
<sequence length="251" mass="24769">MNLKDQLDALLDATAFDSTGAKIGAVRQVYADDASGKITFATVSTGIFSADAIVPLHGARLLDDELHVDHTRAVIRDSPRPDNTEDALTPEQEAKLLEYYGIETPTRLRGTAAPPSGPAAGAAGKPAKGDGKTTSTGAANETAGAGAGKTVKAAGTGVEAAAASEKPGAGKSPTAPGDGEDTATPGAGERAAADPASARRDGKGATTTRSTDGDTTADSSAPAKASGPGPATPAADPDGETGGKGPEPRRD</sequence>
<dbReference type="InterPro" id="IPR014747">
    <property type="entry name" value="Bac_photo_RC_H_C"/>
</dbReference>
<dbReference type="InterPro" id="IPR027275">
    <property type="entry name" value="PRC-brl_dom"/>
</dbReference>
<evidence type="ECO:0000256" key="1">
    <source>
        <dbReference type="SAM" id="MobiDB-lite"/>
    </source>
</evidence>